<gene>
    <name evidence="1" type="ORF">JG29_02570</name>
</gene>
<evidence type="ECO:0000313" key="2">
    <source>
        <dbReference type="Proteomes" id="UP000033695"/>
    </source>
</evidence>
<accession>A0A0F4KZ33</accession>
<proteinExistence type="predicted"/>
<dbReference type="Proteomes" id="UP000033695">
    <property type="component" value="Unassembled WGS sequence"/>
</dbReference>
<dbReference type="OrthoDB" id="2162219at2"/>
<name>A0A0F4KZ33_9LACO</name>
<dbReference type="PATRIC" id="fig|1218508.4.peg.264"/>
<evidence type="ECO:0000313" key="1">
    <source>
        <dbReference type="EMBL" id="KJY51209.1"/>
    </source>
</evidence>
<protein>
    <submittedName>
        <fullName evidence="1">Uncharacterized protein</fullName>
    </submittedName>
</protein>
<reference evidence="1 2" key="1">
    <citation type="submission" date="2014-12" db="EMBL/GenBank/DDBJ databases">
        <title>Comparative genomics of the lactic acid bacteria isolated from the honey bee gut.</title>
        <authorList>
            <person name="Ellegaard K.M."/>
            <person name="Tamarit D."/>
            <person name="Javelind E."/>
            <person name="Olofsson T."/>
            <person name="Andersson S.G."/>
            <person name="Vasquez A."/>
        </authorList>
    </citation>
    <scope>NUCLEOTIDE SEQUENCE [LARGE SCALE GENOMIC DNA]</scope>
    <source>
        <strain evidence="1 2">Hon2</strain>
    </source>
</reference>
<dbReference type="EMBL" id="JXBZ01000002">
    <property type="protein sequence ID" value="KJY51209.1"/>
    <property type="molecule type" value="Genomic_DNA"/>
</dbReference>
<organism evidence="1 2">
    <name type="scientific">Bombilactobacillus mellis</name>
    <dbReference type="NCBI Taxonomy" id="1218508"/>
    <lineage>
        <taxon>Bacteria</taxon>
        <taxon>Bacillati</taxon>
        <taxon>Bacillota</taxon>
        <taxon>Bacilli</taxon>
        <taxon>Lactobacillales</taxon>
        <taxon>Lactobacillaceae</taxon>
        <taxon>Bombilactobacillus</taxon>
    </lineage>
</organism>
<dbReference type="AlphaFoldDB" id="A0A0F4KZ33"/>
<comment type="caution">
    <text evidence="1">The sequence shown here is derived from an EMBL/GenBank/DDBJ whole genome shotgun (WGS) entry which is preliminary data.</text>
</comment>
<keyword evidence="2" id="KW-1185">Reference proteome</keyword>
<dbReference type="HOGENOM" id="CLU_1045063_0_0_9"/>
<sequence length="266" mass="30761">MLLQIQDLPRKVTKDFLLQQVTARKIKAAPQFQFSNQVIALFNLQPPSSNLPLTVALDYQQGLIMTPRTTRQLLNDFSHQSIFNFQQSRMLVRQTQHPHFLPLILGRAAYLPLAGVSHGSTDWVGLHWQQDCWQNTPARQAEFITLQNKILQFTYSSYRNLEDAVHLTSYYSEYLCRILQLIVQASGAQLVSLPAAGLMHQFAQCSCRLHRQLPQTNSEVRQFLQSFQDWTLRQVAHFSELQLSAPLQEQTLKFWRSELAAVHCLW</sequence>
<dbReference type="STRING" id="1218508.JG29_02570"/>
<dbReference type="RefSeq" id="WP_045922156.1">
    <property type="nucleotide sequence ID" value="NZ_JBHTHW010000004.1"/>
</dbReference>